<keyword evidence="2" id="KW-1133">Transmembrane helix</keyword>
<dbReference type="InterPro" id="IPR045584">
    <property type="entry name" value="Pilin-like"/>
</dbReference>
<keyword evidence="2" id="KW-0472">Membrane</keyword>
<feature type="region of interest" description="Disordered" evidence="1">
    <location>
        <begin position="34"/>
        <end position="56"/>
    </location>
</feature>
<feature type="transmembrane region" description="Helical" evidence="2">
    <location>
        <begin position="100"/>
        <end position="121"/>
    </location>
</feature>
<evidence type="ECO:0000256" key="2">
    <source>
        <dbReference type="SAM" id="Phobius"/>
    </source>
</evidence>
<feature type="compositionally biased region" description="Basic and acidic residues" evidence="1">
    <location>
        <begin position="34"/>
        <end position="45"/>
    </location>
</feature>
<reference evidence="3 4" key="2">
    <citation type="journal article" date="2016" name="ISME J.">
        <title>Characterization of the first cultured representative of Verrucomicrobia subdivision 5 indicates the proposal of a novel phylum.</title>
        <authorList>
            <person name="Spring S."/>
            <person name="Bunk B."/>
            <person name="Sproer C."/>
            <person name="Schumann P."/>
            <person name="Rohde M."/>
            <person name="Tindall B.J."/>
            <person name="Klenk H.P."/>
        </authorList>
    </citation>
    <scope>NUCLEOTIDE SEQUENCE [LARGE SCALE GENOMIC DNA]</scope>
    <source>
        <strain evidence="3 4">L21-Fru-AB</strain>
    </source>
</reference>
<keyword evidence="4" id="KW-1185">Reference proteome</keyword>
<feature type="region of interest" description="Disordered" evidence="1">
    <location>
        <begin position="69"/>
        <end position="92"/>
    </location>
</feature>
<dbReference type="RefSeq" id="WP_144413798.1">
    <property type="nucleotide sequence ID" value="NZ_CP010904.1"/>
</dbReference>
<dbReference type="EMBL" id="CP010904">
    <property type="protein sequence ID" value="AKJ64839.1"/>
    <property type="molecule type" value="Genomic_DNA"/>
</dbReference>
<organism evidence="3 4">
    <name type="scientific">Kiritimatiella glycovorans</name>
    <dbReference type="NCBI Taxonomy" id="1307763"/>
    <lineage>
        <taxon>Bacteria</taxon>
        <taxon>Pseudomonadati</taxon>
        <taxon>Kiritimatiellota</taxon>
        <taxon>Kiritimatiellia</taxon>
        <taxon>Kiritimatiellales</taxon>
        <taxon>Kiritimatiellaceae</taxon>
        <taxon>Kiritimatiella</taxon>
    </lineage>
</organism>
<feature type="compositionally biased region" description="Basic and acidic residues" evidence="1">
    <location>
        <begin position="1"/>
        <end position="16"/>
    </location>
</feature>
<sequence>MKELTTETPRHGGPQRERKRRVFSVFPCLRGERPLSKELTTETPRHGVPQRARNSKRFSVPTPLAWQGPCLPRRRRGLRGERPLSADAAPASDPRAGMTLIELVVVLALMAGLASMMLVGASDLANRGRYDETVTRMRLIREAVVGNGVEAGRFVRDMGRLPNSLGELVTSTNTFQHLSYSFDVPGYAPITAGLHAGWAGPYVVASDTNFYDGFGEPIELINGTQLVARVKDRAGWLTNDVEYSFASVSNCWLRVEVRALHRNPRLALCAWMSPNTNAPSLWSSTTNYFPGDLCSTNADVYVCMSTNSNEPPSVTGTNWYALPQHEFLTAGNVLLAVPNTTGPLSKSLTAGTPVVFSNLFPGIRQVFAYGFNAGGGTTNNAWHSGAQSVEIRPGANFITLYLAEQLQREP</sequence>
<dbReference type="STRING" id="1307763.L21SP4_01596"/>
<evidence type="ECO:0000313" key="3">
    <source>
        <dbReference type="EMBL" id="AKJ64839.1"/>
    </source>
</evidence>
<dbReference type="NCBIfam" id="TIGR02532">
    <property type="entry name" value="IV_pilin_GFxxxE"/>
    <property type="match status" value="1"/>
</dbReference>
<evidence type="ECO:0000256" key="1">
    <source>
        <dbReference type="SAM" id="MobiDB-lite"/>
    </source>
</evidence>
<name>A0A0G3EL36_9BACT</name>
<dbReference type="SUPFAM" id="SSF54523">
    <property type="entry name" value="Pili subunits"/>
    <property type="match status" value="1"/>
</dbReference>
<dbReference type="Proteomes" id="UP000035268">
    <property type="component" value="Chromosome"/>
</dbReference>
<proteinExistence type="predicted"/>
<protein>
    <submittedName>
        <fullName evidence="3">Tfp pilus assembly protein FimT</fullName>
    </submittedName>
</protein>
<evidence type="ECO:0000313" key="4">
    <source>
        <dbReference type="Proteomes" id="UP000035268"/>
    </source>
</evidence>
<feature type="region of interest" description="Disordered" evidence="1">
    <location>
        <begin position="1"/>
        <end position="21"/>
    </location>
</feature>
<gene>
    <name evidence="3" type="ORF">L21SP4_01596</name>
</gene>
<accession>A0A0G3EL36</accession>
<dbReference type="InterPro" id="IPR012902">
    <property type="entry name" value="N_methyl_site"/>
</dbReference>
<reference evidence="4" key="1">
    <citation type="submission" date="2015-02" db="EMBL/GenBank/DDBJ databases">
        <title>Description and complete genome sequence of the first cultured representative of the subdivision 5 of the Verrucomicrobia phylum.</title>
        <authorList>
            <person name="Spring S."/>
            <person name="Bunk B."/>
            <person name="Sproer C."/>
            <person name="Klenk H.-P."/>
        </authorList>
    </citation>
    <scope>NUCLEOTIDE SEQUENCE [LARGE SCALE GENOMIC DNA]</scope>
    <source>
        <strain evidence="4">L21-Fru-AB</strain>
    </source>
</reference>
<dbReference type="KEGG" id="vbl:L21SP4_01596"/>
<dbReference type="AlphaFoldDB" id="A0A0G3EL36"/>
<keyword evidence="2" id="KW-0812">Transmembrane</keyword>